<sequence>MTHSPDHAERAYLMTGPWELDPDGTSPGIYADDPSGGDPVCLATIKRLHHPEKLAAALRGRDRVVEALEKIAAFKAKPIRGTVSEQSATLGWNRAGEWAARVAASGLADRAALHDAAHLQQNGEGVAG</sequence>
<accession>A0A7Y9FMF2</accession>
<keyword evidence="2" id="KW-1185">Reference proteome</keyword>
<evidence type="ECO:0000313" key="2">
    <source>
        <dbReference type="Proteomes" id="UP000517753"/>
    </source>
</evidence>
<name>A0A7Y9FMF2_9SPHN</name>
<dbReference type="RefSeq" id="WP_179507356.1">
    <property type="nucleotide sequence ID" value="NZ_JACCBY010000001.1"/>
</dbReference>
<dbReference type="Proteomes" id="UP000517753">
    <property type="component" value="Unassembled WGS sequence"/>
</dbReference>
<organism evidence="1 2">
    <name type="scientific">Sphingomonas melonis</name>
    <dbReference type="NCBI Taxonomy" id="152682"/>
    <lineage>
        <taxon>Bacteria</taxon>
        <taxon>Pseudomonadati</taxon>
        <taxon>Pseudomonadota</taxon>
        <taxon>Alphaproteobacteria</taxon>
        <taxon>Sphingomonadales</taxon>
        <taxon>Sphingomonadaceae</taxon>
        <taxon>Sphingomonas</taxon>
    </lineage>
</organism>
<comment type="caution">
    <text evidence="1">The sequence shown here is derived from an EMBL/GenBank/DDBJ whole genome shotgun (WGS) entry which is preliminary data.</text>
</comment>
<protein>
    <submittedName>
        <fullName evidence="1">Uncharacterized protein</fullName>
    </submittedName>
</protein>
<dbReference type="EMBL" id="JACCBY010000001">
    <property type="protein sequence ID" value="NYD88801.1"/>
    <property type="molecule type" value="Genomic_DNA"/>
</dbReference>
<proteinExistence type="predicted"/>
<gene>
    <name evidence="1" type="ORF">HD841_000570</name>
</gene>
<reference evidence="1 2" key="1">
    <citation type="submission" date="2020-08" db="EMBL/GenBank/DDBJ databases">
        <title>The Agave Microbiome: Exploring the role of microbial communities in plant adaptations to desert environments.</title>
        <authorList>
            <person name="Partida-Martinez L.P."/>
        </authorList>
    </citation>
    <scope>NUCLEOTIDE SEQUENCE [LARGE SCALE GENOMIC DNA]</scope>
    <source>
        <strain evidence="1 2">AS2.3</strain>
    </source>
</reference>
<evidence type="ECO:0000313" key="1">
    <source>
        <dbReference type="EMBL" id="NYD88801.1"/>
    </source>
</evidence>
<dbReference type="AlphaFoldDB" id="A0A7Y9FMF2"/>